<dbReference type="OrthoDB" id="6575879at2759"/>
<dbReference type="InterPro" id="IPR036865">
    <property type="entry name" value="CRAL-TRIO_dom_sf"/>
</dbReference>
<dbReference type="PANTHER" id="PTHR10174:SF222">
    <property type="entry name" value="GH10083P-RELATED"/>
    <property type="match status" value="1"/>
</dbReference>
<evidence type="ECO:0000259" key="1">
    <source>
        <dbReference type="PROSITE" id="PS50191"/>
    </source>
</evidence>
<accession>A0A482VS39</accession>
<dbReference type="Proteomes" id="UP000292052">
    <property type="component" value="Unassembled WGS sequence"/>
</dbReference>
<sequence length="224" mass="26123">MDDKTIQNFLILNKCSIEKTKPKLDMYYTIRSQLSNIFENINPKLPNLKKTMEIIYYVPLPKLTKEMYRVFAFKVRDKTMIDELDISDVIRLLINLAEVRMKEDVAFGDVVIIDAKDFSLKFLMQLTPTVLYKLLVTLYEKVLSARLKAVYIINTYPFMTKFLAIVKAVMKPKLFERLHMCQDPNILQEKFDIAMLPGDFGGNEKSLEELQSKILHLEKSGLLK</sequence>
<dbReference type="CDD" id="cd00170">
    <property type="entry name" value="SEC14"/>
    <property type="match status" value="1"/>
</dbReference>
<organism evidence="2 3">
    <name type="scientific">Asbolus verrucosus</name>
    <name type="common">Desert ironclad beetle</name>
    <dbReference type="NCBI Taxonomy" id="1661398"/>
    <lineage>
        <taxon>Eukaryota</taxon>
        <taxon>Metazoa</taxon>
        <taxon>Ecdysozoa</taxon>
        <taxon>Arthropoda</taxon>
        <taxon>Hexapoda</taxon>
        <taxon>Insecta</taxon>
        <taxon>Pterygota</taxon>
        <taxon>Neoptera</taxon>
        <taxon>Endopterygota</taxon>
        <taxon>Coleoptera</taxon>
        <taxon>Polyphaga</taxon>
        <taxon>Cucujiformia</taxon>
        <taxon>Tenebrionidae</taxon>
        <taxon>Pimeliinae</taxon>
        <taxon>Asbolus</taxon>
    </lineage>
</organism>
<comment type="caution">
    <text evidence="2">The sequence shown here is derived from an EMBL/GenBank/DDBJ whole genome shotgun (WGS) entry which is preliminary data.</text>
</comment>
<dbReference type="EMBL" id="QDEB01068810">
    <property type="protein sequence ID" value="RZC35675.1"/>
    <property type="molecule type" value="Genomic_DNA"/>
</dbReference>
<feature type="non-terminal residue" evidence="2">
    <location>
        <position position="224"/>
    </location>
</feature>
<dbReference type="SUPFAM" id="SSF52087">
    <property type="entry name" value="CRAL/TRIO domain"/>
    <property type="match status" value="1"/>
</dbReference>
<dbReference type="SUPFAM" id="SSF46938">
    <property type="entry name" value="CRAL/TRIO N-terminal domain"/>
    <property type="match status" value="1"/>
</dbReference>
<feature type="domain" description="CRAL-TRIO" evidence="1">
    <location>
        <begin position="45"/>
        <end position="208"/>
    </location>
</feature>
<dbReference type="GO" id="GO:0016020">
    <property type="term" value="C:membrane"/>
    <property type="evidence" value="ECO:0007669"/>
    <property type="project" value="TreeGrafter"/>
</dbReference>
<proteinExistence type="predicted"/>
<dbReference type="InterPro" id="IPR036273">
    <property type="entry name" value="CRAL/TRIO_N_dom_sf"/>
</dbReference>
<name>A0A482VS39_ASBVE</name>
<dbReference type="GO" id="GO:1902936">
    <property type="term" value="F:phosphatidylinositol bisphosphate binding"/>
    <property type="evidence" value="ECO:0007669"/>
    <property type="project" value="TreeGrafter"/>
</dbReference>
<dbReference type="PROSITE" id="PS50191">
    <property type="entry name" value="CRAL_TRIO"/>
    <property type="match status" value="1"/>
</dbReference>
<gene>
    <name evidence="2" type="ORF">BDFB_014568</name>
</gene>
<dbReference type="InterPro" id="IPR001251">
    <property type="entry name" value="CRAL-TRIO_dom"/>
</dbReference>
<evidence type="ECO:0000313" key="3">
    <source>
        <dbReference type="Proteomes" id="UP000292052"/>
    </source>
</evidence>
<reference evidence="2 3" key="1">
    <citation type="submission" date="2017-03" db="EMBL/GenBank/DDBJ databases">
        <title>Genome of the blue death feigning beetle - Asbolus verrucosus.</title>
        <authorList>
            <person name="Rider S.D."/>
        </authorList>
    </citation>
    <scope>NUCLEOTIDE SEQUENCE [LARGE SCALE GENOMIC DNA]</scope>
    <source>
        <strain evidence="2">Butters</strain>
        <tissue evidence="2">Head and leg muscle</tissue>
    </source>
</reference>
<evidence type="ECO:0000313" key="2">
    <source>
        <dbReference type="EMBL" id="RZC35675.1"/>
    </source>
</evidence>
<dbReference type="Gene3D" id="3.40.525.10">
    <property type="entry name" value="CRAL-TRIO lipid binding domain"/>
    <property type="match status" value="1"/>
</dbReference>
<dbReference type="SMART" id="SM00516">
    <property type="entry name" value="SEC14"/>
    <property type="match status" value="1"/>
</dbReference>
<dbReference type="PANTHER" id="PTHR10174">
    <property type="entry name" value="ALPHA-TOCOPHEROL TRANSFER PROTEIN-RELATED"/>
    <property type="match status" value="1"/>
</dbReference>
<dbReference type="AlphaFoldDB" id="A0A482VS39"/>
<dbReference type="Pfam" id="PF00650">
    <property type="entry name" value="CRAL_TRIO"/>
    <property type="match status" value="1"/>
</dbReference>
<keyword evidence="3" id="KW-1185">Reference proteome</keyword>
<protein>
    <submittedName>
        <fullName evidence="2">CRAL TRIO domain containing protein</fullName>
    </submittedName>
</protein>